<evidence type="ECO:0000313" key="1">
    <source>
        <dbReference type="EMBL" id="MBM7634243.1"/>
    </source>
</evidence>
<evidence type="ECO:0008006" key="3">
    <source>
        <dbReference type="Google" id="ProtNLM"/>
    </source>
</evidence>
<protein>
    <recommendedName>
        <fullName evidence="3">GerMN domain-containing protein</fullName>
    </recommendedName>
</protein>
<accession>A0ABS2PHF4</accession>
<proteinExistence type="predicted"/>
<keyword evidence="2" id="KW-1185">Reference proteome</keyword>
<sequence length="168" mass="19465">MIQSIKWRGQDVEASSVEEDTINETVYLYYSEDIKEVDSRFKENTTIYAAEEDELYWAAIHTWASDPDHGVGDILVSLGVEVEYVQENDDGVAVVSFSEELYDIDYHLPFNDAFQEQVGLIMMEFGYESTQILVNGEEIDAPLFVGDKITDRPFKLHEDRKEEYEERN</sequence>
<evidence type="ECO:0000313" key="2">
    <source>
        <dbReference type="Proteomes" id="UP000741863"/>
    </source>
</evidence>
<comment type="caution">
    <text evidence="1">The sequence shown here is derived from an EMBL/GenBank/DDBJ whole genome shotgun (WGS) entry which is preliminary data.</text>
</comment>
<name>A0ABS2PHF4_9BACL</name>
<gene>
    <name evidence="1" type="ORF">JOD17_003345</name>
</gene>
<reference evidence="1 2" key="1">
    <citation type="submission" date="2021-01" db="EMBL/GenBank/DDBJ databases">
        <title>Genomic Encyclopedia of Type Strains, Phase IV (KMG-IV): sequencing the most valuable type-strain genomes for metagenomic binning, comparative biology and taxonomic classification.</title>
        <authorList>
            <person name="Goeker M."/>
        </authorList>
    </citation>
    <scope>NUCLEOTIDE SEQUENCE [LARGE SCALE GENOMIC DNA]</scope>
    <source>
        <strain evidence="1 2">DSM 25540</strain>
    </source>
</reference>
<dbReference type="Proteomes" id="UP000741863">
    <property type="component" value="Unassembled WGS sequence"/>
</dbReference>
<dbReference type="EMBL" id="JAFBEC010000010">
    <property type="protein sequence ID" value="MBM7634243.1"/>
    <property type="molecule type" value="Genomic_DNA"/>
</dbReference>
<organism evidence="1 2">
    <name type="scientific">Geomicrobium sediminis</name>
    <dbReference type="NCBI Taxonomy" id="1347788"/>
    <lineage>
        <taxon>Bacteria</taxon>
        <taxon>Bacillati</taxon>
        <taxon>Bacillota</taxon>
        <taxon>Bacilli</taxon>
        <taxon>Bacillales</taxon>
        <taxon>Geomicrobium</taxon>
    </lineage>
</organism>